<evidence type="ECO:0000256" key="7">
    <source>
        <dbReference type="ARBA" id="ARBA00022989"/>
    </source>
</evidence>
<keyword evidence="7 9" id="KW-1133">Transmembrane helix</keyword>
<evidence type="ECO:0000256" key="4">
    <source>
        <dbReference type="ARBA" id="ARBA00022475"/>
    </source>
</evidence>
<evidence type="ECO:0000256" key="9">
    <source>
        <dbReference type="RuleBase" id="RU363032"/>
    </source>
</evidence>
<dbReference type="NCBIfam" id="TIGR01726">
    <property type="entry name" value="HEQRo_perm_3TM"/>
    <property type="match status" value="1"/>
</dbReference>
<sequence>MDWNFIWSILPDYISAAGITFFLGLLGVILSIILGLLCALIRYYRVFGLNHLLTAYIELSRNTPLVIQLFFLYYGLPKIGIVLSSEACAIIGLTFLGGSYMAESFRSGLEAVPETQLEGAASLALSKGQAFRYVILPQAIASSVPAFMTNVIFLIKETSMFSIVALADLMYVAKENIGLNYKTDEALFLLVIAYTILLLPLSLLGHYLERKVRYAQFGNKNSLRS</sequence>
<protein>
    <submittedName>
        <fullName evidence="11">Amino acid ABC transporter permease</fullName>
    </submittedName>
</protein>
<dbReference type="CDD" id="cd06261">
    <property type="entry name" value="TM_PBP2"/>
    <property type="match status" value="1"/>
</dbReference>
<dbReference type="Gene3D" id="1.10.3720.10">
    <property type="entry name" value="MetI-like"/>
    <property type="match status" value="1"/>
</dbReference>
<evidence type="ECO:0000256" key="6">
    <source>
        <dbReference type="ARBA" id="ARBA00022970"/>
    </source>
</evidence>
<comment type="similarity">
    <text evidence="2">Belongs to the binding-protein-dependent transport system permease family. HisMQ subfamily.</text>
</comment>
<dbReference type="GeneID" id="86970169"/>
<proteinExistence type="inferred from homology"/>
<keyword evidence="4" id="KW-1003">Cell membrane</keyword>
<evidence type="ECO:0000313" key="11">
    <source>
        <dbReference type="EMBL" id="MCY3025000.1"/>
    </source>
</evidence>
<keyword evidence="5 9" id="KW-0812">Transmembrane</keyword>
<comment type="caution">
    <text evidence="11">The sequence shown here is derived from an EMBL/GenBank/DDBJ whole genome shotgun (WGS) entry which is preliminary data.</text>
</comment>
<dbReference type="RefSeq" id="WP_064292105.1">
    <property type="nucleotide sequence ID" value="NZ_JAOTMC010000003.1"/>
</dbReference>
<dbReference type="SUPFAM" id="SSF161098">
    <property type="entry name" value="MetI-like"/>
    <property type="match status" value="1"/>
</dbReference>
<dbReference type="PROSITE" id="PS50928">
    <property type="entry name" value="ABC_TM1"/>
    <property type="match status" value="1"/>
</dbReference>
<keyword evidence="3 9" id="KW-0813">Transport</keyword>
<dbReference type="PANTHER" id="PTHR30614">
    <property type="entry name" value="MEMBRANE COMPONENT OF AMINO ACID ABC TRANSPORTER"/>
    <property type="match status" value="1"/>
</dbReference>
<feature type="transmembrane region" description="Helical" evidence="9">
    <location>
        <begin position="133"/>
        <end position="155"/>
    </location>
</feature>
<evidence type="ECO:0000256" key="3">
    <source>
        <dbReference type="ARBA" id="ARBA00022448"/>
    </source>
</evidence>
<evidence type="ECO:0000256" key="5">
    <source>
        <dbReference type="ARBA" id="ARBA00022692"/>
    </source>
</evidence>
<evidence type="ECO:0000313" key="12">
    <source>
        <dbReference type="Proteomes" id="UP001072007"/>
    </source>
</evidence>
<name>A0ABT4BXW2_9LACT</name>
<dbReference type="EMBL" id="JAOTMD010000002">
    <property type="protein sequence ID" value="MCY3025000.1"/>
    <property type="molecule type" value="Genomic_DNA"/>
</dbReference>
<dbReference type="PANTHER" id="PTHR30614:SF37">
    <property type="entry name" value="AMINO-ACID ABC TRANSPORTER PERMEASE PROTEIN YHDX-RELATED"/>
    <property type="match status" value="1"/>
</dbReference>
<dbReference type="InterPro" id="IPR000515">
    <property type="entry name" value="MetI-like"/>
</dbReference>
<keyword evidence="6" id="KW-0029">Amino-acid transport</keyword>
<feature type="domain" description="ABC transmembrane type-1" evidence="10">
    <location>
        <begin position="17"/>
        <end position="202"/>
    </location>
</feature>
<reference evidence="11" key="1">
    <citation type="submission" date="2024-05" db="EMBL/GenBank/DDBJ databases">
        <title>Aerococcus urinae taxonomy study.</title>
        <authorList>
            <person name="Christensen J."/>
            <person name="Senneby E."/>
        </authorList>
    </citation>
    <scope>NUCLEOTIDE SEQUENCE</scope>
    <source>
        <strain evidence="11">CDC-3352-U95</strain>
    </source>
</reference>
<accession>A0ABT4BXW2</accession>
<evidence type="ECO:0000256" key="1">
    <source>
        <dbReference type="ARBA" id="ARBA00004651"/>
    </source>
</evidence>
<feature type="transmembrane region" description="Helical" evidence="9">
    <location>
        <begin position="13"/>
        <end position="41"/>
    </location>
</feature>
<dbReference type="Proteomes" id="UP001072007">
    <property type="component" value="Unassembled WGS sequence"/>
</dbReference>
<evidence type="ECO:0000256" key="2">
    <source>
        <dbReference type="ARBA" id="ARBA00010072"/>
    </source>
</evidence>
<dbReference type="Pfam" id="PF00528">
    <property type="entry name" value="BPD_transp_1"/>
    <property type="match status" value="1"/>
</dbReference>
<comment type="subcellular location">
    <subcellularLocation>
        <location evidence="1 9">Cell membrane</location>
        <topology evidence="1 9">Multi-pass membrane protein</topology>
    </subcellularLocation>
</comment>
<gene>
    <name evidence="11" type="ORF">ODY23_01570</name>
</gene>
<keyword evidence="8 9" id="KW-0472">Membrane</keyword>
<evidence type="ECO:0000259" key="10">
    <source>
        <dbReference type="PROSITE" id="PS50928"/>
    </source>
</evidence>
<keyword evidence="12" id="KW-1185">Reference proteome</keyword>
<dbReference type="InterPro" id="IPR035906">
    <property type="entry name" value="MetI-like_sf"/>
</dbReference>
<feature type="transmembrane region" description="Helical" evidence="9">
    <location>
        <begin position="186"/>
        <end position="208"/>
    </location>
</feature>
<dbReference type="InterPro" id="IPR043429">
    <property type="entry name" value="ArtM/GltK/GlnP/TcyL/YhdX-like"/>
</dbReference>
<evidence type="ECO:0000256" key="8">
    <source>
        <dbReference type="ARBA" id="ARBA00023136"/>
    </source>
</evidence>
<dbReference type="InterPro" id="IPR010065">
    <property type="entry name" value="AA_ABC_transptr_permease_3TM"/>
</dbReference>
<organism evidence="11 12">
    <name type="scientific">Aerococcus loyolae</name>
    <dbReference type="NCBI Taxonomy" id="2976809"/>
    <lineage>
        <taxon>Bacteria</taxon>
        <taxon>Bacillati</taxon>
        <taxon>Bacillota</taxon>
        <taxon>Bacilli</taxon>
        <taxon>Lactobacillales</taxon>
        <taxon>Aerococcaceae</taxon>
        <taxon>Aerococcus</taxon>
    </lineage>
</organism>